<dbReference type="STRING" id="390807.SAMN04488095_1894"/>
<evidence type="ECO:0000256" key="1">
    <source>
        <dbReference type="SAM" id="Phobius"/>
    </source>
</evidence>
<proteinExistence type="predicted"/>
<reference evidence="2 3" key="1">
    <citation type="submission" date="2016-10" db="EMBL/GenBank/DDBJ databases">
        <authorList>
            <person name="de Groot N.N."/>
        </authorList>
    </citation>
    <scope>NUCLEOTIDE SEQUENCE [LARGE SCALE GENOMIC DNA]</scope>
    <source>
        <strain evidence="2 3">DSM 19073</strain>
    </source>
</reference>
<keyword evidence="3" id="KW-1185">Reference proteome</keyword>
<feature type="transmembrane region" description="Helical" evidence="1">
    <location>
        <begin position="143"/>
        <end position="164"/>
    </location>
</feature>
<feature type="transmembrane region" description="Helical" evidence="1">
    <location>
        <begin position="26"/>
        <end position="53"/>
    </location>
</feature>
<dbReference type="AlphaFoldDB" id="A0A1I3MLR4"/>
<evidence type="ECO:0000313" key="2">
    <source>
        <dbReference type="EMBL" id="SFI98054.1"/>
    </source>
</evidence>
<name>A0A1I3MLR4_9RHOB</name>
<accession>A0A1I3MLR4</accession>
<dbReference type="Proteomes" id="UP000199110">
    <property type="component" value="Unassembled WGS sequence"/>
</dbReference>
<sequence length="254" mass="27055">MNGAAQPARGIGRYLSDGWDGVAVRLLTWSVICGCIGWFFPVVGGALFAFAALREVSHVAFILRRRTPSARRGGLAIAPTLEARIERLGPVSGPPAPSLVDEGAPIVTGRGILATMAVFSAMGVIWAIGVHRVDVFEAVMQGLSFAMFAPILLGLILGAVWWLVLTIGDPVIEAVFAFGHLGAAAIPHRAWRIRAHDAVDARAEAMVLWATRPRGAPLFPRPAISRRLWLRLAGLSGLCFCAALWLAWPTGAAP</sequence>
<organism evidence="2 3">
    <name type="scientific">Jannaschia pohangensis</name>
    <dbReference type="NCBI Taxonomy" id="390807"/>
    <lineage>
        <taxon>Bacteria</taxon>
        <taxon>Pseudomonadati</taxon>
        <taxon>Pseudomonadota</taxon>
        <taxon>Alphaproteobacteria</taxon>
        <taxon>Rhodobacterales</taxon>
        <taxon>Roseobacteraceae</taxon>
        <taxon>Jannaschia</taxon>
    </lineage>
</organism>
<feature type="transmembrane region" description="Helical" evidence="1">
    <location>
        <begin position="112"/>
        <end position="131"/>
    </location>
</feature>
<keyword evidence="1" id="KW-1133">Transmembrane helix</keyword>
<keyword evidence="1" id="KW-0472">Membrane</keyword>
<dbReference type="EMBL" id="FORA01000002">
    <property type="protein sequence ID" value="SFI98054.1"/>
    <property type="molecule type" value="Genomic_DNA"/>
</dbReference>
<feature type="transmembrane region" description="Helical" evidence="1">
    <location>
        <begin position="228"/>
        <end position="248"/>
    </location>
</feature>
<gene>
    <name evidence="2" type="ORF">SAMN04488095_1894</name>
</gene>
<keyword evidence="1" id="KW-0812">Transmembrane</keyword>
<protein>
    <submittedName>
        <fullName evidence="2">Uncharacterized protein</fullName>
    </submittedName>
</protein>
<evidence type="ECO:0000313" key="3">
    <source>
        <dbReference type="Proteomes" id="UP000199110"/>
    </source>
</evidence>